<feature type="region of interest" description="Disordered" evidence="1">
    <location>
        <begin position="291"/>
        <end position="312"/>
    </location>
</feature>
<dbReference type="KEGG" id="ani:ANIA_03574"/>
<feature type="compositionally biased region" description="Polar residues" evidence="1">
    <location>
        <begin position="137"/>
        <end position="147"/>
    </location>
</feature>
<organism evidence="2 3">
    <name type="scientific">Emericella nidulans (strain FGSC A4 / ATCC 38163 / CBS 112.46 / NRRL 194 / M139)</name>
    <name type="common">Aspergillus nidulans</name>
    <dbReference type="NCBI Taxonomy" id="227321"/>
    <lineage>
        <taxon>Eukaryota</taxon>
        <taxon>Fungi</taxon>
        <taxon>Dikarya</taxon>
        <taxon>Ascomycota</taxon>
        <taxon>Pezizomycotina</taxon>
        <taxon>Eurotiomycetes</taxon>
        <taxon>Eurotiomycetidae</taxon>
        <taxon>Eurotiales</taxon>
        <taxon>Aspergillaceae</taxon>
        <taxon>Aspergillus</taxon>
        <taxon>Aspergillus subgen. Nidulantes</taxon>
    </lineage>
</organism>
<accession>C8V4F5</accession>
<keyword evidence="3" id="KW-1185">Reference proteome</keyword>
<feature type="region of interest" description="Disordered" evidence="1">
    <location>
        <begin position="127"/>
        <end position="171"/>
    </location>
</feature>
<feature type="compositionally biased region" description="Polar residues" evidence="1">
    <location>
        <begin position="291"/>
        <end position="307"/>
    </location>
</feature>
<evidence type="ECO:0000313" key="3">
    <source>
        <dbReference type="Proteomes" id="UP000000560"/>
    </source>
</evidence>
<evidence type="ECO:0000313" key="2">
    <source>
        <dbReference type="EMBL" id="CBF75855.1"/>
    </source>
</evidence>
<accession>Q5B7A6</accession>
<evidence type="ECO:0000256" key="1">
    <source>
        <dbReference type="SAM" id="MobiDB-lite"/>
    </source>
</evidence>
<dbReference type="GeneID" id="2872995"/>
<reference evidence="3" key="2">
    <citation type="journal article" date="2009" name="Fungal Genet. Biol.">
        <title>The 2008 update of the Aspergillus nidulans genome annotation: a community effort.</title>
        <authorList>
            <person name="Wortman J.R."/>
            <person name="Gilsenan J.M."/>
            <person name="Joardar V."/>
            <person name="Deegan J."/>
            <person name="Clutterbuck J."/>
            <person name="Andersen M.R."/>
            <person name="Archer D."/>
            <person name="Bencina M."/>
            <person name="Braus G."/>
            <person name="Coutinho P."/>
            <person name="von Dohren H."/>
            <person name="Doonan J."/>
            <person name="Driessen A.J."/>
            <person name="Durek P."/>
            <person name="Espeso E."/>
            <person name="Fekete E."/>
            <person name="Flipphi M."/>
            <person name="Estrada C.G."/>
            <person name="Geysens S."/>
            <person name="Goldman G."/>
            <person name="de Groot P.W."/>
            <person name="Hansen K."/>
            <person name="Harris S.D."/>
            <person name="Heinekamp T."/>
            <person name="Helmstaedt K."/>
            <person name="Henrissat B."/>
            <person name="Hofmann G."/>
            <person name="Homan T."/>
            <person name="Horio T."/>
            <person name="Horiuchi H."/>
            <person name="James S."/>
            <person name="Jones M."/>
            <person name="Karaffa L."/>
            <person name="Karanyi Z."/>
            <person name="Kato M."/>
            <person name="Keller N."/>
            <person name="Kelly D.E."/>
            <person name="Kiel J.A."/>
            <person name="Kim J.M."/>
            <person name="van der Klei I.J."/>
            <person name="Klis F.M."/>
            <person name="Kovalchuk A."/>
            <person name="Krasevec N."/>
            <person name="Kubicek C.P."/>
            <person name="Liu B."/>
            <person name="Maccabe A."/>
            <person name="Meyer V."/>
            <person name="Mirabito P."/>
            <person name="Miskei M."/>
            <person name="Mos M."/>
            <person name="Mullins J."/>
            <person name="Nelson D.R."/>
            <person name="Nielsen J."/>
            <person name="Oakley B.R."/>
            <person name="Osmani S.A."/>
            <person name="Pakula T."/>
            <person name="Paszewski A."/>
            <person name="Paulsen I."/>
            <person name="Pilsyk S."/>
            <person name="Pocsi I."/>
            <person name="Punt P.J."/>
            <person name="Ram A.F."/>
            <person name="Ren Q."/>
            <person name="Robellet X."/>
            <person name="Robson G."/>
            <person name="Seiboth B."/>
            <person name="van Solingen P."/>
            <person name="Specht T."/>
            <person name="Sun J."/>
            <person name="Taheri-Talesh N."/>
            <person name="Takeshita N."/>
            <person name="Ussery D."/>
            <person name="vanKuyk P.A."/>
            <person name="Visser H."/>
            <person name="van de Vondervoort P.J."/>
            <person name="de Vries R.P."/>
            <person name="Walton J."/>
            <person name="Xiang X."/>
            <person name="Xiong Y."/>
            <person name="Zeng A.P."/>
            <person name="Brandt B.W."/>
            <person name="Cornell M.J."/>
            <person name="van den Hondel C.A."/>
            <person name="Visser J."/>
            <person name="Oliver S.G."/>
            <person name="Turner G."/>
        </authorList>
    </citation>
    <scope>GENOME REANNOTATION</scope>
    <source>
        <strain evidence="3">FGSC A4 / ATCC 38163 / CBS 112.46 / NRRL 194 / M139</strain>
    </source>
</reference>
<reference evidence="3" key="1">
    <citation type="journal article" date="2005" name="Nature">
        <title>Sequencing of Aspergillus nidulans and comparative analysis with A. fumigatus and A. oryzae.</title>
        <authorList>
            <person name="Galagan J.E."/>
            <person name="Calvo S.E."/>
            <person name="Cuomo C."/>
            <person name="Ma L.J."/>
            <person name="Wortman J.R."/>
            <person name="Batzoglou S."/>
            <person name="Lee S.I."/>
            <person name="Basturkmen M."/>
            <person name="Spevak C.C."/>
            <person name="Clutterbuck J."/>
            <person name="Kapitonov V."/>
            <person name="Jurka J."/>
            <person name="Scazzocchio C."/>
            <person name="Farman M."/>
            <person name="Butler J."/>
            <person name="Purcell S."/>
            <person name="Harris S."/>
            <person name="Braus G.H."/>
            <person name="Draht O."/>
            <person name="Busch S."/>
            <person name="D'Enfert C."/>
            <person name="Bouchier C."/>
            <person name="Goldman G.H."/>
            <person name="Bell-Pedersen D."/>
            <person name="Griffiths-Jones S."/>
            <person name="Doonan J.H."/>
            <person name="Yu J."/>
            <person name="Vienken K."/>
            <person name="Pain A."/>
            <person name="Freitag M."/>
            <person name="Selker E.U."/>
            <person name="Archer D.B."/>
            <person name="Penalva M.A."/>
            <person name="Oakley B.R."/>
            <person name="Momany M."/>
            <person name="Tanaka T."/>
            <person name="Kumagai T."/>
            <person name="Asai K."/>
            <person name="Machida M."/>
            <person name="Nierman W.C."/>
            <person name="Denning D.W."/>
            <person name="Caddick M."/>
            <person name="Hynes M."/>
            <person name="Paoletti M."/>
            <person name="Fischer R."/>
            <person name="Miller B."/>
            <person name="Dyer P."/>
            <person name="Sachs M.S."/>
            <person name="Osmani S.A."/>
            <person name="Birren B.W."/>
        </authorList>
    </citation>
    <scope>NUCLEOTIDE SEQUENCE [LARGE SCALE GENOMIC DNA]</scope>
    <source>
        <strain evidence="3">FGSC A4 / ATCC 38163 / CBS 112.46 / NRRL 194 / M139</strain>
    </source>
</reference>
<feature type="region of interest" description="Disordered" evidence="1">
    <location>
        <begin position="357"/>
        <end position="383"/>
    </location>
</feature>
<dbReference type="RefSeq" id="XP_661178.1">
    <property type="nucleotide sequence ID" value="XM_656086.1"/>
</dbReference>
<dbReference type="InParanoid" id="Q5B7A6"/>
<proteinExistence type="predicted"/>
<sequence>MSATVTPWRAPGGSSHERTSSFEASAHVSWILRVVYFLEALGGISSYNRFPAETLILEAYCCIAILLTQTTLMDGEQLRENHTEVEPFTFSKRVYFDSGDFALSAASKMSDDNGAVQPGTAHPVRASISHPYAPLPGTSNAPNNANENFHGDKNPSPEIAESPLGQETQPDEERGYKRYFEALHSFSHYRIKSKIEESLISLHLWAMLLNCKPGRTQGLSLAEFGALLYPLTPVIGQVRASLQIRPPLSTGVCKSLRSSLHRLQIAAQSTNSVGANTGIEYGEGMIKHQNEVSNKGSKTFNSTQPTKSDTKYYSLKDYRERPEEQQSDGFKTATKFTKDEMKYHTLKDYREGLYTESGKLDSCRDSQETRTHNWDVQDTHKKE</sequence>
<dbReference type="Proteomes" id="UP000000560">
    <property type="component" value="Chromosome II"/>
</dbReference>
<dbReference type="AlphaFoldDB" id="Q5B7A6"/>
<dbReference type="STRING" id="227321.Q5B7A6"/>
<dbReference type="EMBL" id="BN001302">
    <property type="protein sequence ID" value="CBF75855.1"/>
    <property type="molecule type" value="Genomic_DNA"/>
</dbReference>
<dbReference type="eggNOG" id="KOG4076">
    <property type="taxonomic scope" value="Eukaryota"/>
</dbReference>
<name>Q5B7A6_EMENI</name>
<protein>
    <submittedName>
        <fullName evidence="2">Uncharacterized protein</fullName>
    </submittedName>
</protein>
<gene>
    <name evidence="2" type="ORF">ANIA_03574</name>
</gene>
<dbReference type="HOGENOM" id="CLU_721655_0_0_1"/>
<dbReference type="OrthoDB" id="5949865at2759"/>